<proteinExistence type="predicted"/>
<gene>
    <name evidence="3" type="ORF">EBN88_19485</name>
</gene>
<dbReference type="GO" id="GO:0005975">
    <property type="term" value="P:carbohydrate metabolic process"/>
    <property type="evidence" value="ECO:0007669"/>
    <property type="project" value="InterPro"/>
</dbReference>
<dbReference type="SUPFAM" id="SSF49785">
    <property type="entry name" value="Galactose-binding domain-like"/>
    <property type="match status" value="1"/>
</dbReference>
<feature type="domain" description="F5/8 type C" evidence="2">
    <location>
        <begin position="439"/>
        <end position="584"/>
    </location>
</feature>
<sequence length="584" mass="61958">MLALLGGVFTVANQTASASPGDASTAEAAGSDVGLTAASVVEVTGGDGSWQLTVDGEPYVVEGLTWGPPAEQAAEYMPDLASMGANTTRTWGTDATSLPLLDAAAENGIRVIAGFWLQPGGGPGSGGCVDYVNDYDYKGEQLAAMNTWVEEYRDHPAVLMWSVGNESVLGLQNCYEGEELEAQRVAYTEFVNDAALEIKALDPNHPVTSTDAWVGAWEYYEANSPDLDLFQVNSYDAVCDIQQAWIDGGYDRPYILTEGGPAGEWEVDDDVNGIPEEPTDVAKAEGYKQAWDCLMAHEGVALGGTLFHYGLEEDFGGVWFNLLPGGEKRLSYYAVAEIFGGEAPTNTPPVITDLAVGGDRTAVPAGSEFELSASVSDPDGDAIEYEVLVNSKYIDEGGALEPAEFTDNGDGSFTVTAPNRPGPWKVYLAARDGQGNLGIDTTSVGVVPPPVDGTNVALGAETTASTFQEQGDGAPFLPEHATDGDNATRWASEWADPQWLQVDLGTSTAIDTVQLFWETSYARAYEVQVSEDGESWTSIHTVTDGAGGVETAEVNGSGRYVRVLGTERGTGWGYSLYEFGVYTS</sequence>
<evidence type="ECO:0000259" key="2">
    <source>
        <dbReference type="PROSITE" id="PS50022"/>
    </source>
</evidence>
<dbReference type="Gene3D" id="3.20.20.80">
    <property type="entry name" value="Glycosidases"/>
    <property type="match status" value="1"/>
</dbReference>
<dbReference type="InterPro" id="IPR050887">
    <property type="entry name" value="Beta-mannosidase_GH2"/>
</dbReference>
<reference evidence="3 4" key="1">
    <citation type="submission" date="2018-10" db="EMBL/GenBank/DDBJ databases">
        <title>Isolation, diversity and antifungal activity of actinobacteria from wheat.</title>
        <authorList>
            <person name="Han C."/>
        </authorList>
    </citation>
    <scope>NUCLEOTIDE SEQUENCE [LARGE SCALE GENOMIC DNA]</scope>
    <source>
        <strain evidence="3 4">NEAU-YY642</strain>
    </source>
</reference>
<dbReference type="InterPro" id="IPR006103">
    <property type="entry name" value="Glyco_hydro_2_cat"/>
</dbReference>
<dbReference type="InterPro" id="IPR000421">
    <property type="entry name" value="FA58C"/>
</dbReference>
<evidence type="ECO:0000313" key="4">
    <source>
        <dbReference type="Proteomes" id="UP000278673"/>
    </source>
</evidence>
<dbReference type="InterPro" id="IPR017853">
    <property type="entry name" value="GH"/>
</dbReference>
<keyword evidence="1" id="KW-0326">Glycosidase</keyword>
<protein>
    <recommendedName>
        <fullName evidence="2">F5/8 type C domain-containing protein</fullName>
    </recommendedName>
</protein>
<organism evidence="3 4">
    <name type="scientific">Streptomyces triticirhizae</name>
    <dbReference type="NCBI Taxonomy" id="2483353"/>
    <lineage>
        <taxon>Bacteria</taxon>
        <taxon>Bacillati</taxon>
        <taxon>Actinomycetota</taxon>
        <taxon>Actinomycetes</taxon>
        <taxon>Kitasatosporales</taxon>
        <taxon>Streptomycetaceae</taxon>
        <taxon>Streptomyces</taxon>
    </lineage>
</organism>
<dbReference type="Pfam" id="PF02836">
    <property type="entry name" value="Glyco_hydro_2_C"/>
    <property type="match status" value="1"/>
</dbReference>
<dbReference type="PANTHER" id="PTHR43730">
    <property type="entry name" value="BETA-MANNOSIDASE"/>
    <property type="match status" value="1"/>
</dbReference>
<dbReference type="GO" id="GO:0004567">
    <property type="term" value="F:beta-mannosidase activity"/>
    <property type="evidence" value="ECO:0007669"/>
    <property type="project" value="TreeGrafter"/>
</dbReference>
<accession>A0A3M2LJE8</accession>
<comment type="caution">
    <text evidence="3">The sequence shown here is derived from an EMBL/GenBank/DDBJ whole genome shotgun (WGS) entry which is preliminary data.</text>
</comment>
<dbReference type="Pfam" id="PF22633">
    <property type="entry name" value="F5_F8_type_C_2"/>
    <property type="match status" value="1"/>
</dbReference>
<dbReference type="Gene3D" id="2.60.120.260">
    <property type="entry name" value="Galactose-binding domain-like"/>
    <property type="match status" value="1"/>
</dbReference>
<dbReference type="AlphaFoldDB" id="A0A3M2LJE8"/>
<keyword evidence="1" id="KW-0378">Hydrolase</keyword>
<dbReference type="PROSITE" id="PS50022">
    <property type="entry name" value="FA58C_3"/>
    <property type="match status" value="1"/>
</dbReference>
<dbReference type="PANTHER" id="PTHR43730:SF1">
    <property type="entry name" value="BETA-MANNOSIDASE"/>
    <property type="match status" value="1"/>
</dbReference>
<dbReference type="EMBL" id="RFFJ01000118">
    <property type="protein sequence ID" value="RMI37256.1"/>
    <property type="molecule type" value="Genomic_DNA"/>
</dbReference>
<dbReference type="Proteomes" id="UP000278673">
    <property type="component" value="Unassembled WGS sequence"/>
</dbReference>
<evidence type="ECO:0000313" key="3">
    <source>
        <dbReference type="EMBL" id="RMI37256.1"/>
    </source>
</evidence>
<name>A0A3M2LJE8_9ACTN</name>
<dbReference type="SUPFAM" id="SSF51445">
    <property type="entry name" value="(Trans)glycosidases"/>
    <property type="match status" value="1"/>
</dbReference>
<keyword evidence="4" id="KW-1185">Reference proteome</keyword>
<dbReference type="InterPro" id="IPR008979">
    <property type="entry name" value="Galactose-bd-like_sf"/>
</dbReference>
<evidence type="ECO:0000256" key="1">
    <source>
        <dbReference type="ARBA" id="ARBA00023295"/>
    </source>
</evidence>
<dbReference type="GO" id="GO:0006516">
    <property type="term" value="P:glycoprotein catabolic process"/>
    <property type="evidence" value="ECO:0007669"/>
    <property type="project" value="TreeGrafter"/>
</dbReference>